<dbReference type="KEGG" id="vg:26632144"/>
<sequence>MEECGHFDCDRPATSYGFCGKDDPVLLRRAAIYLENQKKRLTKAG</sequence>
<proteinExistence type="predicted"/>
<evidence type="ECO:0000313" key="2">
    <source>
        <dbReference type="Proteomes" id="UP000201697"/>
    </source>
</evidence>
<accession>A0A0M4QU20</accession>
<organism evidence="1 2">
    <name type="scientific">Mycobacterium phage Archie</name>
    <dbReference type="NCBI Taxonomy" id="1718599"/>
    <lineage>
        <taxon>Viruses</taxon>
        <taxon>Duplodnaviria</taxon>
        <taxon>Heunggongvirae</taxon>
        <taxon>Uroviricota</taxon>
        <taxon>Caudoviricetes</taxon>
        <taxon>Vilmaviridae</taxon>
        <taxon>Lclasvirinae</taxon>
        <taxon>Faithunavirus</taxon>
        <taxon>Faithunavirus archie</taxon>
    </lineage>
</organism>
<dbReference type="Proteomes" id="UP000201697">
    <property type="component" value="Segment"/>
</dbReference>
<keyword evidence="2" id="KW-1185">Reference proteome</keyword>
<dbReference type="EMBL" id="KT591489">
    <property type="protein sequence ID" value="ALF00343.1"/>
    <property type="molecule type" value="Genomic_DNA"/>
</dbReference>
<gene>
    <name evidence="1" type="ORF">SEA_ARCHIE_37</name>
</gene>
<reference evidence="1 2" key="1">
    <citation type="submission" date="2015-08" db="EMBL/GenBank/DDBJ databases">
        <authorList>
            <person name="Clarke R.M."/>
            <person name="Taylor B.J."/>
            <person name="Thorniley A.J."/>
            <person name="Dasenko M.A."/>
            <person name="Denver D.R."/>
            <person name="Garcia-Ruiz H."/>
            <person name="Hoyer J.S."/>
            <person name="Jogdeo S."/>
            <person name="Sullivan C.M."/>
            <person name="Peterson M.R."/>
            <person name="Rowley E.R."/>
            <person name="Schnitzler C.E."/>
            <person name="Vining K.J."/>
            <person name="Almabruk K.H."/>
            <person name="Banawas S."/>
            <person name="Beatty C."/>
            <person name="Bullock C.J."/>
            <person name="Cappellazzi J.E."/>
            <person name="Chagani S.E."/>
            <person name="Chatterjee P."/>
            <person name="Cram E.D."/>
            <person name="Elorriaga M.E."/>
            <person name="Esser M."/>
            <person name="Fellows E.J."/>
            <person name="Garcia G.R."/>
            <person name="Gullaba J.M."/>
            <person name="Kinsley M.A."/>
            <person name="Luo F."/>
            <person name="McGinnis M."/>
            <person name="Paquette C.E."/>
            <person name="Reddekopp R.L."/>
            <person name="Rosen K.L."/>
            <person name="Sahlfeld L.M."/>
            <person name="Vondras A.M."/>
            <person name="Wang J.X."/>
            <person name="Weiss E.S."/>
            <person name="Wernick R."/>
            <person name="Abuelizz H.A."/>
            <person name="Amaro Y."/>
            <person name="Archer C.L."/>
            <person name="Basu A."/>
            <person name="Bellinger M.R."/>
            <person name="Johnson S.F."/>
            <person name="Kitchen S.A."/>
            <person name="Li M."/>
            <person name="Morey-Castro K.E."/>
            <person name="Lavalleur H.J."/>
            <person name="Rangel L.J."/>
            <person name="Ree J.F."/>
            <person name="Shay S.D."/>
            <person name="Sheng Y."/>
            <person name="Smyth J.C."/>
            <person name="Stamm E.A."/>
            <person name="Taylor C.R."/>
            <person name="Vining O.B."/>
            <person name="Wanzeck K.M."/>
            <person name="Watson G."/>
            <person name="Bruck A.J."/>
            <person name="Anders K.R."/>
            <person name="Bradley K.W."/>
            <person name="Asai D.J."/>
            <person name="Bowman C.A."/>
            <person name="Russell D.A."/>
            <person name="Pope W.H."/>
            <person name="Jacobs-Sera D."/>
            <person name="Hendrix R.W."/>
            <person name="Hatfull G.F."/>
        </authorList>
    </citation>
    <scope>NUCLEOTIDE SEQUENCE [LARGE SCALE GENOMIC DNA]</scope>
</reference>
<evidence type="ECO:0000313" key="1">
    <source>
        <dbReference type="EMBL" id="ALF00343.1"/>
    </source>
</evidence>
<dbReference type="RefSeq" id="YP_009205504.1">
    <property type="nucleotide sequence ID" value="NC_028878.1"/>
</dbReference>
<dbReference type="GeneID" id="26632144"/>
<name>A0A0M4QU20_9CAUD</name>
<protein>
    <submittedName>
        <fullName evidence="1">Uncharacterized protein</fullName>
    </submittedName>
</protein>